<reference evidence="1" key="1">
    <citation type="submission" date="2020-06" db="EMBL/GenBank/DDBJ databases">
        <authorList>
            <person name="Li T."/>
            <person name="Hu X."/>
            <person name="Zhang T."/>
            <person name="Song X."/>
            <person name="Zhang H."/>
            <person name="Dai N."/>
            <person name="Sheng W."/>
            <person name="Hou X."/>
            <person name="Wei L."/>
        </authorList>
    </citation>
    <scope>NUCLEOTIDE SEQUENCE</scope>
    <source>
        <strain evidence="1">KEN1</strain>
        <tissue evidence="1">Leaf</tissue>
    </source>
</reference>
<comment type="caution">
    <text evidence="1">The sequence shown here is derived from an EMBL/GenBank/DDBJ whole genome shotgun (WGS) entry which is preliminary data.</text>
</comment>
<organism evidence="1">
    <name type="scientific">Sesamum latifolium</name>
    <dbReference type="NCBI Taxonomy" id="2727402"/>
    <lineage>
        <taxon>Eukaryota</taxon>
        <taxon>Viridiplantae</taxon>
        <taxon>Streptophyta</taxon>
        <taxon>Embryophyta</taxon>
        <taxon>Tracheophyta</taxon>
        <taxon>Spermatophyta</taxon>
        <taxon>Magnoliopsida</taxon>
        <taxon>eudicotyledons</taxon>
        <taxon>Gunneridae</taxon>
        <taxon>Pentapetalae</taxon>
        <taxon>asterids</taxon>
        <taxon>lamiids</taxon>
        <taxon>Lamiales</taxon>
        <taxon>Pedaliaceae</taxon>
        <taxon>Sesamum</taxon>
    </lineage>
</organism>
<accession>A0AAW2TRC9</accession>
<name>A0AAW2TRC9_9LAMI</name>
<proteinExistence type="predicted"/>
<evidence type="ECO:0008006" key="2">
    <source>
        <dbReference type="Google" id="ProtNLM"/>
    </source>
</evidence>
<gene>
    <name evidence="1" type="ORF">Slati_4019300</name>
</gene>
<evidence type="ECO:0000313" key="1">
    <source>
        <dbReference type="EMBL" id="KAL0407054.1"/>
    </source>
</evidence>
<protein>
    <recommendedName>
        <fullName evidence="2">C2H2-type domain-containing protein</fullName>
    </recommendedName>
</protein>
<dbReference type="AlphaFoldDB" id="A0AAW2TRC9"/>
<dbReference type="EMBL" id="JACGWN010000014">
    <property type="protein sequence ID" value="KAL0407054.1"/>
    <property type="molecule type" value="Genomic_DNA"/>
</dbReference>
<reference evidence="1" key="2">
    <citation type="journal article" date="2024" name="Plant">
        <title>Genomic evolution and insights into agronomic trait innovations of Sesamum species.</title>
        <authorList>
            <person name="Miao H."/>
            <person name="Wang L."/>
            <person name="Qu L."/>
            <person name="Liu H."/>
            <person name="Sun Y."/>
            <person name="Le M."/>
            <person name="Wang Q."/>
            <person name="Wei S."/>
            <person name="Zheng Y."/>
            <person name="Lin W."/>
            <person name="Duan Y."/>
            <person name="Cao H."/>
            <person name="Xiong S."/>
            <person name="Wang X."/>
            <person name="Wei L."/>
            <person name="Li C."/>
            <person name="Ma Q."/>
            <person name="Ju M."/>
            <person name="Zhao R."/>
            <person name="Li G."/>
            <person name="Mu C."/>
            <person name="Tian Q."/>
            <person name="Mei H."/>
            <person name="Zhang T."/>
            <person name="Gao T."/>
            <person name="Zhang H."/>
        </authorList>
    </citation>
    <scope>NUCLEOTIDE SEQUENCE</scope>
    <source>
        <strain evidence="1">KEN1</strain>
    </source>
</reference>
<sequence>MEATQHEYCMVCKKNFPAAQALGSHKMCGSSRPTSQPVSASDRRVLNFDLNEVPPSED</sequence>